<feature type="non-terminal residue" evidence="1">
    <location>
        <position position="137"/>
    </location>
</feature>
<sequence length="137" mass="15621">MRSNIKLMNIQPKAKKIMDEMNEAKKHADTAVMFQKADQLKQLYKDNDASPIRGIVLALIQAPVMISFFLATKKMAEFPVESFKIGGVLWFTDLTIPDPYYILPVLTTAGFLSIIEIGNEASKTKNTQMQRTRWLIR</sequence>
<proteinExistence type="predicted"/>
<evidence type="ECO:0000313" key="2">
    <source>
        <dbReference type="Proteomes" id="UP000789525"/>
    </source>
</evidence>
<organism evidence="1 2">
    <name type="scientific">Acaulospora colombiana</name>
    <dbReference type="NCBI Taxonomy" id="27376"/>
    <lineage>
        <taxon>Eukaryota</taxon>
        <taxon>Fungi</taxon>
        <taxon>Fungi incertae sedis</taxon>
        <taxon>Mucoromycota</taxon>
        <taxon>Glomeromycotina</taxon>
        <taxon>Glomeromycetes</taxon>
        <taxon>Diversisporales</taxon>
        <taxon>Acaulosporaceae</taxon>
        <taxon>Acaulospora</taxon>
    </lineage>
</organism>
<accession>A0ACA9MC99</accession>
<reference evidence="1" key="1">
    <citation type="submission" date="2021-06" db="EMBL/GenBank/DDBJ databases">
        <authorList>
            <person name="Kallberg Y."/>
            <person name="Tangrot J."/>
            <person name="Rosling A."/>
        </authorList>
    </citation>
    <scope>NUCLEOTIDE SEQUENCE</scope>
    <source>
        <strain evidence="1">CL356</strain>
    </source>
</reference>
<dbReference type="EMBL" id="CAJVPT010011567">
    <property type="protein sequence ID" value="CAG8580173.1"/>
    <property type="molecule type" value="Genomic_DNA"/>
</dbReference>
<protein>
    <submittedName>
        <fullName evidence="1">9128_t:CDS:1</fullName>
    </submittedName>
</protein>
<name>A0ACA9MC99_9GLOM</name>
<keyword evidence="2" id="KW-1185">Reference proteome</keyword>
<dbReference type="Proteomes" id="UP000789525">
    <property type="component" value="Unassembled WGS sequence"/>
</dbReference>
<evidence type="ECO:0000313" key="1">
    <source>
        <dbReference type="EMBL" id="CAG8580173.1"/>
    </source>
</evidence>
<gene>
    <name evidence="1" type="ORF">ACOLOM_LOCUS5939</name>
</gene>
<comment type="caution">
    <text evidence="1">The sequence shown here is derived from an EMBL/GenBank/DDBJ whole genome shotgun (WGS) entry which is preliminary data.</text>
</comment>